<evidence type="ECO:0000259" key="1">
    <source>
        <dbReference type="PROSITE" id="PS50930"/>
    </source>
</evidence>
<keyword evidence="4" id="KW-1185">Reference proteome</keyword>
<dbReference type="PROSITE" id="PS51063">
    <property type="entry name" value="HTH_CRP_2"/>
    <property type="match status" value="1"/>
</dbReference>
<dbReference type="InterPro" id="IPR007492">
    <property type="entry name" value="LytTR_DNA-bd_dom"/>
</dbReference>
<evidence type="ECO:0000259" key="2">
    <source>
        <dbReference type="PROSITE" id="PS51063"/>
    </source>
</evidence>
<dbReference type="AlphaFoldDB" id="A0A0E9MZC7"/>
<comment type="caution">
    <text evidence="3">The sequence shown here is derived from an EMBL/GenBank/DDBJ whole genome shotgun (WGS) entry which is preliminary data.</text>
</comment>
<dbReference type="Proteomes" id="UP000033121">
    <property type="component" value="Unassembled WGS sequence"/>
</dbReference>
<dbReference type="STRING" id="1220578.FPE01S_01_17640"/>
<dbReference type="Gene3D" id="2.40.50.1020">
    <property type="entry name" value="LytTr DNA-binding domain"/>
    <property type="match status" value="1"/>
</dbReference>
<dbReference type="InterPro" id="IPR012318">
    <property type="entry name" value="HTH_CRP"/>
</dbReference>
<dbReference type="PROSITE" id="PS50930">
    <property type="entry name" value="HTH_LYTTR"/>
    <property type="match status" value="1"/>
</dbReference>
<dbReference type="RefSeq" id="WP_046368366.1">
    <property type="nucleotide sequence ID" value="NZ_BBWV01000001.1"/>
</dbReference>
<dbReference type="OrthoDB" id="679591at2"/>
<name>A0A0E9MZC7_9BACT</name>
<dbReference type="SMART" id="SM00850">
    <property type="entry name" value="LytTR"/>
    <property type="match status" value="1"/>
</dbReference>
<organism evidence="3 4">
    <name type="scientific">Flavihumibacter petaseus NBRC 106054</name>
    <dbReference type="NCBI Taxonomy" id="1220578"/>
    <lineage>
        <taxon>Bacteria</taxon>
        <taxon>Pseudomonadati</taxon>
        <taxon>Bacteroidota</taxon>
        <taxon>Chitinophagia</taxon>
        <taxon>Chitinophagales</taxon>
        <taxon>Chitinophagaceae</taxon>
        <taxon>Flavihumibacter</taxon>
    </lineage>
</organism>
<evidence type="ECO:0000313" key="4">
    <source>
        <dbReference type="Proteomes" id="UP000033121"/>
    </source>
</evidence>
<keyword evidence="3" id="KW-0238">DNA-binding</keyword>
<protein>
    <submittedName>
        <fullName evidence="3">Putative LytTR family DNA-binding protein</fullName>
    </submittedName>
</protein>
<proteinExistence type="predicted"/>
<dbReference type="GO" id="GO:0003677">
    <property type="term" value="F:DNA binding"/>
    <property type="evidence" value="ECO:0007669"/>
    <property type="project" value="UniProtKB-KW"/>
</dbReference>
<evidence type="ECO:0000313" key="3">
    <source>
        <dbReference type="EMBL" id="GAO42746.1"/>
    </source>
</evidence>
<reference evidence="3 4" key="1">
    <citation type="submission" date="2015-04" db="EMBL/GenBank/DDBJ databases">
        <title>Whole genome shotgun sequence of Flavihumibacter petaseus NBRC 106054.</title>
        <authorList>
            <person name="Miyazawa S."/>
            <person name="Hosoyama A."/>
            <person name="Hashimoto M."/>
            <person name="Noguchi M."/>
            <person name="Tsuchikane K."/>
            <person name="Ohji S."/>
            <person name="Yamazoe A."/>
            <person name="Ichikawa N."/>
            <person name="Kimura A."/>
            <person name="Fujita N."/>
        </authorList>
    </citation>
    <scope>NUCLEOTIDE SEQUENCE [LARGE SCALE GENOMIC DNA]</scope>
    <source>
        <strain evidence="3 4">NBRC 106054</strain>
    </source>
</reference>
<sequence>MTVNRLIYFWVDRELIGVDPAHIIVLQADKAYTIVHLISNTSFQANGTLNTVLNKLPPDVFIRVHRSFAVALPYILKVNKKFVTMGKTDIAVGAQYYPDLVSKLAIIV</sequence>
<dbReference type="EMBL" id="BBWV01000001">
    <property type="protein sequence ID" value="GAO42746.1"/>
    <property type="molecule type" value="Genomic_DNA"/>
</dbReference>
<dbReference type="GO" id="GO:0006355">
    <property type="term" value="P:regulation of DNA-templated transcription"/>
    <property type="evidence" value="ECO:0007669"/>
    <property type="project" value="InterPro"/>
</dbReference>
<accession>A0A0E9MZC7</accession>
<dbReference type="Pfam" id="PF04397">
    <property type="entry name" value="LytTR"/>
    <property type="match status" value="1"/>
</dbReference>
<feature type="domain" description="HTH crp-type" evidence="2">
    <location>
        <begin position="1"/>
        <end position="29"/>
    </location>
</feature>
<feature type="domain" description="HTH LytTR-type" evidence="1">
    <location>
        <begin position="7"/>
        <end position="106"/>
    </location>
</feature>
<gene>
    <name evidence="3" type="ORF">FPE01S_01_17640</name>
</gene>